<protein>
    <submittedName>
        <fullName evidence="1">Uncharacterized protein</fullName>
    </submittedName>
</protein>
<reference evidence="1 2" key="1">
    <citation type="submission" date="2013-06" db="EMBL/GenBank/DDBJ databases">
        <title>Rumen cellulosomics: divergent fiber-degrading strategies revealed by comparative genome-wide analysis of six Ruminococcal strains.</title>
        <authorList>
            <person name="Dassa B."/>
            <person name="Borovok I."/>
            <person name="Lamed R."/>
            <person name="Flint H."/>
            <person name="Yeoman C.J."/>
            <person name="White B."/>
            <person name="Bayer E.A."/>
        </authorList>
    </citation>
    <scope>NUCLEOTIDE SEQUENCE [LARGE SCALE GENOMIC DNA]</scope>
    <source>
        <strain evidence="1 2">SY3</strain>
    </source>
</reference>
<evidence type="ECO:0000313" key="2">
    <source>
        <dbReference type="Proteomes" id="UP000021369"/>
    </source>
</evidence>
<dbReference type="PATRIC" id="fig|1341156.4.peg.1839"/>
<organism evidence="1 2">
    <name type="scientific">Ruminococcus albus SY3</name>
    <dbReference type="NCBI Taxonomy" id="1341156"/>
    <lineage>
        <taxon>Bacteria</taxon>
        <taxon>Bacillati</taxon>
        <taxon>Bacillota</taxon>
        <taxon>Clostridia</taxon>
        <taxon>Eubacteriales</taxon>
        <taxon>Oscillospiraceae</taxon>
        <taxon>Ruminococcus</taxon>
    </lineage>
</organism>
<dbReference type="AlphaFoldDB" id="A0A011UHM1"/>
<dbReference type="RefSeq" id="WP_037286426.1">
    <property type="nucleotide sequence ID" value="NZ_JEOB01000002.1"/>
</dbReference>
<accession>A0A011UHM1</accession>
<gene>
    <name evidence="1" type="ORF">RASY3_07125</name>
</gene>
<sequence length="80" mass="8404">MPSLGLNRIRLELDDVLYDPKTKTIYTPNTNTSVKVGEGGIAVNDDEQRMWLKGEHGYFAGSTPGGGGGGVMHAPVDSGG</sequence>
<dbReference type="OrthoDB" id="9765386at2"/>
<keyword evidence="2" id="KW-1185">Reference proteome</keyword>
<name>A0A011UHM1_RUMAL</name>
<dbReference type="EMBL" id="JEOB01000002">
    <property type="protein sequence ID" value="EXM40169.1"/>
    <property type="molecule type" value="Genomic_DNA"/>
</dbReference>
<comment type="caution">
    <text evidence="1">The sequence shown here is derived from an EMBL/GenBank/DDBJ whole genome shotgun (WGS) entry which is preliminary data.</text>
</comment>
<evidence type="ECO:0000313" key="1">
    <source>
        <dbReference type="EMBL" id="EXM40169.1"/>
    </source>
</evidence>
<proteinExistence type="predicted"/>
<dbReference type="Proteomes" id="UP000021369">
    <property type="component" value="Unassembled WGS sequence"/>
</dbReference>